<accession>A0A3B9KYV5</accession>
<gene>
    <name evidence="2" type="ORF">DCG65_03030</name>
</gene>
<feature type="non-terminal residue" evidence="2">
    <location>
        <position position="75"/>
    </location>
</feature>
<evidence type="ECO:0000313" key="3">
    <source>
        <dbReference type="Proteomes" id="UP000259173"/>
    </source>
</evidence>
<evidence type="ECO:0000313" key="2">
    <source>
        <dbReference type="EMBL" id="HAE93505.1"/>
    </source>
</evidence>
<organism evidence="2 3">
    <name type="scientific">Hyphomonas atlantica</name>
    <dbReference type="NCBI Taxonomy" id="1280948"/>
    <lineage>
        <taxon>Bacteria</taxon>
        <taxon>Pseudomonadati</taxon>
        <taxon>Pseudomonadota</taxon>
        <taxon>Alphaproteobacteria</taxon>
        <taxon>Hyphomonadales</taxon>
        <taxon>Hyphomonadaceae</taxon>
        <taxon>Hyphomonas</taxon>
    </lineage>
</organism>
<evidence type="ECO:0000259" key="1">
    <source>
        <dbReference type="Pfam" id="PF06938"/>
    </source>
</evidence>
<dbReference type="Pfam" id="PF06938">
    <property type="entry name" value="DUF1285_N"/>
    <property type="match status" value="1"/>
</dbReference>
<protein>
    <submittedName>
        <fullName evidence="2">DUF1285 domain-containing protein</fullName>
    </submittedName>
</protein>
<feature type="domain" description="DUF1285" evidence="1">
    <location>
        <begin position="34"/>
        <end position="74"/>
    </location>
</feature>
<proteinExistence type="predicted"/>
<dbReference type="AlphaFoldDB" id="A0A3B9KYV5"/>
<name>A0A3B9KYV5_9PROT</name>
<comment type="caution">
    <text evidence="2">The sequence shown here is derived from an EMBL/GenBank/DDBJ whole genome shotgun (WGS) entry which is preliminary data.</text>
</comment>
<dbReference type="Gene3D" id="3.10.540.10">
    <property type="entry name" value="duf1285 like domain"/>
    <property type="match status" value="1"/>
</dbReference>
<dbReference type="Proteomes" id="UP000259173">
    <property type="component" value="Unassembled WGS sequence"/>
</dbReference>
<reference evidence="2 3" key="1">
    <citation type="journal article" date="2018" name="Nat. Biotechnol.">
        <title>A standardized bacterial taxonomy based on genome phylogeny substantially revises the tree of life.</title>
        <authorList>
            <person name="Parks D.H."/>
            <person name="Chuvochina M."/>
            <person name="Waite D.W."/>
            <person name="Rinke C."/>
            <person name="Skarshewski A."/>
            <person name="Chaumeil P.A."/>
            <person name="Hugenholtz P."/>
        </authorList>
    </citation>
    <scope>NUCLEOTIDE SEQUENCE [LARGE SCALE GENOMIC DNA]</scope>
    <source>
        <strain evidence="2">UBA8557</strain>
    </source>
</reference>
<dbReference type="EMBL" id="DMBR01000088">
    <property type="protein sequence ID" value="HAE93505.1"/>
    <property type="molecule type" value="Genomic_DNA"/>
</dbReference>
<dbReference type="InterPro" id="IPR048341">
    <property type="entry name" value="DUF1285_N"/>
</dbReference>
<sequence length="75" mass="8399">MAEQNVNSSATTTISLEETLKAILPDGKVEGKLPPVHLWNPDRTADIDMEIRADGSWWHGGGRINREKLVKLFSR</sequence>